<dbReference type="EMBL" id="BAAABX010000032">
    <property type="protein sequence ID" value="GAA0406500.1"/>
    <property type="molecule type" value="Genomic_DNA"/>
</dbReference>
<organism evidence="2 3">
    <name type="scientific">Streptomyces luteireticuli</name>
    <dbReference type="NCBI Taxonomy" id="173858"/>
    <lineage>
        <taxon>Bacteria</taxon>
        <taxon>Bacillati</taxon>
        <taxon>Actinomycetota</taxon>
        <taxon>Actinomycetes</taxon>
        <taxon>Kitasatosporales</taxon>
        <taxon>Streptomycetaceae</taxon>
        <taxon>Streptomyces</taxon>
    </lineage>
</organism>
<evidence type="ECO:0000313" key="3">
    <source>
        <dbReference type="Proteomes" id="UP001500879"/>
    </source>
</evidence>
<sequence>MRPKIFVAVAAAGVLLAGAAGAAVAAPAQEAAATTVTVVGKQQTQRHGTYGPYRDYRSCYQAGEWGQRHGYWHSFSCDREYDQYRHVYWWLYTW</sequence>
<dbReference type="RefSeq" id="WP_344024106.1">
    <property type="nucleotide sequence ID" value="NZ_BAAABX010000032.1"/>
</dbReference>
<protein>
    <recommendedName>
        <fullName evidence="4">Lactococcin 972 family bacteriocin</fullName>
    </recommendedName>
</protein>
<gene>
    <name evidence="2" type="ORF">GCM10010357_29330</name>
</gene>
<keyword evidence="1" id="KW-0732">Signal</keyword>
<reference evidence="2 3" key="1">
    <citation type="journal article" date="2019" name="Int. J. Syst. Evol. Microbiol.">
        <title>The Global Catalogue of Microorganisms (GCM) 10K type strain sequencing project: providing services to taxonomists for standard genome sequencing and annotation.</title>
        <authorList>
            <consortium name="The Broad Institute Genomics Platform"/>
            <consortium name="The Broad Institute Genome Sequencing Center for Infectious Disease"/>
            <person name="Wu L."/>
            <person name="Ma J."/>
        </authorList>
    </citation>
    <scope>NUCLEOTIDE SEQUENCE [LARGE SCALE GENOMIC DNA]</scope>
    <source>
        <strain evidence="2 3">JCM 4788</strain>
    </source>
</reference>
<comment type="caution">
    <text evidence="2">The sequence shown here is derived from an EMBL/GenBank/DDBJ whole genome shotgun (WGS) entry which is preliminary data.</text>
</comment>
<keyword evidence="3" id="KW-1185">Reference proteome</keyword>
<evidence type="ECO:0008006" key="4">
    <source>
        <dbReference type="Google" id="ProtNLM"/>
    </source>
</evidence>
<dbReference type="Proteomes" id="UP001500879">
    <property type="component" value="Unassembled WGS sequence"/>
</dbReference>
<feature type="signal peptide" evidence="1">
    <location>
        <begin position="1"/>
        <end position="22"/>
    </location>
</feature>
<feature type="chain" id="PRO_5047047190" description="Lactococcin 972 family bacteriocin" evidence="1">
    <location>
        <begin position="23"/>
        <end position="94"/>
    </location>
</feature>
<evidence type="ECO:0000313" key="2">
    <source>
        <dbReference type="EMBL" id="GAA0406500.1"/>
    </source>
</evidence>
<evidence type="ECO:0000256" key="1">
    <source>
        <dbReference type="SAM" id="SignalP"/>
    </source>
</evidence>
<proteinExistence type="predicted"/>
<name>A0ABN0YRD0_9ACTN</name>
<accession>A0ABN0YRD0</accession>